<organism evidence="9 10">
    <name type="scientific">Sporanaerobacter acetigenes DSM 13106</name>
    <dbReference type="NCBI Taxonomy" id="1123281"/>
    <lineage>
        <taxon>Bacteria</taxon>
        <taxon>Bacillati</taxon>
        <taxon>Bacillota</taxon>
        <taxon>Tissierellia</taxon>
        <taxon>Tissierellales</taxon>
        <taxon>Sporanaerobacteraceae</taxon>
        <taxon>Sporanaerobacter</taxon>
    </lineage>
</organism>
<keyword evidence="4 7" id="KW-0732">Signal</keyword>
<sequence length="375" mass="41365">MKRFMSLLLAFVLVFAVFVTGCSNNEKNDSGKDVEKQEEKSSDLKVVLLIPGNLGDKSFFDAANHGMELVKEELGAETKVIEMGTDKTKWEPTLIDVSEQDWDLIISGTWEISESLNDIAKEYPDKKYINFDTSVDETPENVYSMFYKTNEVSFLAGAVAGLVTKSDMELANEDNVIGFLGGMDNPGINDFLVGYIQGAQYVNPDVKVAVSYVGDFVNPAKGKEMAMAQYNSGVDVGFNVAGQSGLGQLDAAKEKGKYAIGVDSDQAMLFKDTDTEKAEHIITSAVKNIDSAILRAVKKYQEDTLPFGTYEVLGLKEDGIGLAKNEFYEKLMTDDMKKQIEEIEEKLSKGEIEVNTAFGLSTEEINEIRESVKPQ</sequence>
<dbReference type="Pfam" id="PF02608">
    <property type="entry name" value="Bmp"/>
    <property type="match status" value="1"/>
</dbReference>
<accession>A0A1M5VCF0</accession>
<dbReference type="PANTHER" id="PTHR34296:SF2">
    <property type="entry name" value="ABC TRANSPORTER GUANOSINE-BINDING PROTEIN NUPN"/>
    <property type="match status" value="1"/>
</dbReference>
<keyword evidence="10" id="KW-1185">Reference proteome</keyword>
<evidence type="ECO:0000259" key="8">
    <source>
        <dbReference type="Pfam" id="PF02608"/>
    </source>
</evidence>
<dbReference type="InterPro" id="IPR050957">
    <property type="entry name" value="BMP_lipoprotein"/>
</dbReference>
<dbReference type="AlphaFoldDB" id="A0A1M5VCF0"/>
<evidence type="ECO:0000256" key="4">
    <source>
        <dbReference type="ARBA" id="ARBA00022729"/>
    </source>
</evidence>
<evidence type="ECO:0000256" key="7">
    <source>
        <dbReference type="SAM" id="SignalP"/>
    </source>
</evidence>
<dbReference type="OrthoDB" id="9769871at2"/>
<protein>
    <submittedName>
        <fullName evidence="9">Basic membrane protein A</fullName>
    </submittedName>
</protein>
<evidence type="ECO:0000256" key="6">
    <source>
        <dbReference type="ARBA" id="ARBA00023288"/>
    </source>
</evidence>
<reference evidence="9 10" key="1">
    <citation type="submission" date="2016-11" db="EMBL/GenBank/DDBJ databases">
        <authorList>
            <person name="Jaros S."/>
            <person name="Januszkiewicz K."/>
            <person name="Wedrychowicz H."/>
        </authorList>
    </citation>
    <scope>NUCLEOTIDE SEQUENCE [LARGE SCALE GENOMIC DNA]</scope>
    <source>
        <strain evidence="9 10">DSM 13106</strain>
    </source>
</reference>
<comment type="similarity">
    <text evidence="2">Belongs to the BMP lipoprotein family.</text>
</comment>
<dbReference type="Gene3D" id="3.40.50.2300">
    <property type="match status" value="2"/>
</dbReference>
<keyword evidence="5" id="KW-0472">Membrane</keyword>
<dbReference type="PROSITE" id="PS51257">
    <property type="entry name" value="PROKAR_LIPOPROTEIN"/>
    <property type="match status" value="1"/>
</dbReference>
<evidence type="ECO:0000256" key="3">
    <source>
        <dbReference type="ARBA" id="ARBA00022475"/>
    </source>
</evidence>
<keyword evidence="6" id="KW-0449">Lipoprotein</keyword>
<evidence type="ECO:0000313" key="10">
    <source>
        <dbReference type="Proteomes" id="UP000184389"/>
    </source>
</evidence>
<dbReference type="CDD" id="cd19964">
    <property type="entry name" value="PBP1_BMP-like"/>
    <property type="match status" value="1"/>
</dbReference>
<evidence type="ECO:0000256" key="2">
    <source>
        <dbReference type="ARBA" id="ARBA00008610"/>
    </source>
</evidence>
<dbReference type="InterPro" id="IPR028082">
    <property type="entry name" value="Peripla_BP_I"/>
</dbReference>
<feature type="signal peptide" evidence="7">
    <location>
        <begin position="1"/>
        <end position="21"/>
    </location>
</feature>
<feature type="chain" id="PRO_5038792928" evidence="7">
    <location>
        <begin position="22"/>
        <end position="375"/>
    </location>
</feature>
<dbReference type="STRING" id="1123281.SAMN02745180_00848"/>
<evidence type="ECO:0000313" key="9">
    <source>
        <dbReference type="EMBL" id="SHH72952.1"/>
    </source>
</evidence>
<name>A0A1M5VCF0_9FIRM</name>
<proteinExistence type="inferred from homology"/>
<comment type="subcellular location">
    <subcellularLocation>
        <location evidence="1">Cell membrane</location>
        <topology evidence="1">Lipid-anchor</topology>
    </subcellularLocation>
</comment>
<dbReference type="InterPro" id="IPR003760">
    <property type="entry name" value="PnrA-like"/>
</dbReference>
<evidence type="ECO:0000256" key="1">
    <source>
        <dbReference type="ARBA" id="ARBA00004193"/>
    </source>
</evidence>
<dbReference type="RefSeq" id="WP_072743479.1">
    <property type="nucleotide sequence ID" value="NZ_FQXR01000004.1"/>
</dbReference>
<feature type="domain" description="ABC transporter substrate-binding protein PnrA-like" evidence="8">
    <location>
        <begin position="45"/>
        <end position="354"/>
    </location>
</feature>
<dbReference type="Proteomes" id="UP000184389">
    <property type="component" value="Unassembled WGS sequence"/>
</dbReference>
<dbReference type="SUPFAM" id="SSF53822">
    <property type="entry name" value="Periplasmic binding protein-like I"/>
    <property type="match status" value="1"/>
</dbReference>
<dbReference type="EMBL" id="FQXR01000004">
    <property type="protein sequence ID" value="SHH72952.1"/>
    <property type="molecule type" value="Genomic_DNA"/>
</dbReference>
<evidence type="ECO:0000256" key="5">
    <source>
        <dbReference type="ARBA" id="ARBA00023136"/>
    </source>
</evidence>
<gene>
    <name evidence="9" type="ORF">SAMN02745180_00848</name>
</gene>
<dbReference type="PANTHER" id="PTHR34296">
    <property type="entry name" value="TRANSCRIPTIONAL ACTIVATOR PROTEIN MED"/>
    <property type="match status" value="1"/>
</dbReference>
<dbReference type="GO" id="GO:0005886">
    <property type="term" value="C:plasma membrane"/>
    <property type="evidence" value="ECO:0007669"/>
    <property type="project" value="UniProtKB-SubCell"/>
</dbReference>
<keyword evidence="3" id="KW-1003">Cell membrane</keyword>